<keyword evidence="4 11" id="KW-0479">Metal-binding</keyword>
<dbReference type="NCBIfam" id="TIGR00575">
    <property type="entry name" value="dnlj"/>
    <property type="match status" value="1"/>
</dbReference>
<dbReference type="Gene3D" id="6.20.10.30">
    <property type="match status" value="1"/>
</dbReference>
<feature type="binding site" evidence="11">
    <location>
        <position position="213"/>
    </location>
    <ligand>
        <name>NAD(+)</name>
        <dbReference type="ChEBI" id="CHEBI:57540"/>
    </ligand>
</feature>
<keyword evidence="2 11" id="KW-0436">Ligase</keyword>
<evidence type="ECO:0000256" key="8">
    <source>
        <dbReference type="ARBA" id="ARBA00023027"/>
    </source>
</evidence>
<dbReference type="SMART" id="SM00532">
    <property type="entry name" value="LIGANc"/>
    <property type="match status" value="1"/>
</dbReference>
<feature type="binding site" evidence="11">
    <location>
        <position position="341"/>
    </location>
    <ligand>
        <name>NAD(+)</name>
        <dbReference type="ChEBI" id="CHEBI:57540"/>
    </ligand>
</feature>
<dbReference type="AlphaFoldDB" id="A0A372GMC1"/>
<keyword evidence="5 11" id="KW-0227">DNA damage</keyword>
<comment type="similarity">
    <text evidence="11">Belongs to the NAD-dependent DNA ligase family. LigA subfamily.</text>
</comment>
<keyword evidence="3 11" id="KW-0235">DNA replication</keyword>
<evidence type="ECO:0000313" key="14">
    <source>
        <dbReference type="Proteomes" id="UP000262882"/>
    </source>
</evidence>
<dbReference type="GO" id="GO:0046872">
    <property type="term" value="F:metal ion binding"/>
    <property type="evidence" value="ECO:0007669"/>
    <property type="project" value="UniProtKB-KW"/>
</dbReference>
<dbReference type="SUPFAM" id="SSF50249">
    <property type="entry name" value="Nucleic acid-binding proteins"/>
    <property type="match status" value="1"/>
</dbReference>
<dbReference type="GO" id="GO:0003677">
    <property type="term" value="F:DNA binding"/>
    <property type="evidence" value="ECO:0007669"/>
    <property type="project" value="InterPro"/>
</dbReference>
<organism evidence="13 14">
    <name type="scientific">Actinomadura spongiicola</name>
    <dbReference type="NCBI Taxonomy" id="2303421"/>
    <lineage>
        <taxon>Bacteria</taxon>
        <taxon>Bacillati</taxon>
        <taxon>Actinomycetota</taxon>
        <taxon>Actinomycetes</taxon>
        <taxon>Streptosporangiales</taxon>
        <taxon>Thermomonosporaceae</taxon>
        <taxon>Actinomadura</taxon>
    </lineage>
</organism>
<feature type="binding site" evidence="11">
    <location>
        <position position="435"/>
    </location>
    <ligand>
        <name>Zn(2+)</name>
        <dbReference type="ChEBI" id="CHEBI:29105"/>
    </ligand>
</feature>
<dbReference type="Pfam" id="PF00533">
    <property type="entry name" value="BRCT"/>
    <property type="match status" value="1"/>
</dbReference>
<sequence>MRHLQGVPSVQPNSFSGNELQQSDAWYPSLVPFGAPQGKSTVGGITFNRGVDVRERIAELVAEVRRLNDLYYGKGESPVPDADFDALKDELAALVAEHPDLEPTDSPLGKVNAPAELTGPTVRHARPMLSLAKATTDEQIRAFCDRFGGQVFRVSEKLDGLSLSVVYTDGKLDYVATRGTGAVGELVTEKVRHVIPGLPTTIDAPGRVEVRGEAVMLRSVWAAYNEAHPDKILTNPRSGAAGTLVLKDPEAAAQAKRLLRFFAFGADREGAAVEIPAGFEPVAQYVCATADEVMDAIAEIGDRRDGLDYEIDGAVVRLHEPAAFGAAGFNSAEPRGAIAFKYPPEEKLTTLLSVEWPVGKIGRVPPRAKVAPVFVGGVTVENITLHNPRLIRERDLRIGDTVAVVRRGDVIPFAGRSLPERRDGTEVEIVPPTHCPSCGSELEVRGTGEERWCLNLQCPAQATRRLMHWASRPAADMEGVGNTWIEKLAEDGVLKRRSDFYDLTTDQLLDYERMGEVSAKNMVDSIASSKNMGLRRALIGLAIPMASEGTAKRLCLAGYERVEDVAAATVDDLVAIRDIGPKAAESIAAFFTRPEVQQEIAALRERGVNLDVLDEDRPVDTAAAGDSPLKGSSVVITGAFTDPRSGAKISRPDVTRLVEQAAATTASSVSANTDYLLAGDNVGAAKTTKAEKLGVKVVHQDELWRWLAEANII</sequence>
<keyword evidence="7 11" id="KW-0460">Magnesium</keyword>
<comment type="caution">
    <text evidence="13">The sequence shown here is derived from an EMBL/GenBank/DDBJ whole genome shotgun (WGS) entry which is preliminary data.</text>
</comment>
<comment type="caution">
    <text evidence="11">Lacks conserved residue(s) required for the propagation of feature annotation.</text>
</comment>
<dbReference type="OrthoDB" id="9759736at2"/>
<feature type="binding site" evidence="11">
    <location>
        <position position="438"/>
    </location>
    <ligand>
        <name>Zn(2+)</name>
        <dbReference type="ChEBI" id="CHEBI:29105"/>
    </ligand>
</feature>
<comment type="function">
    <text evidence="1 11">DNA ligase that catalyzes the formation of phosphodiester linkages between 5'-phosphoryl and 3'-hydroxyl groups in double-stranded DNA using NAD as a coenzyme and as the energy source for the reaction. It is essential for DNA replication and repair of damaged DNA.</text>
</comment>
<gene>
    <name evidence="11 13" type="primary">ligA</name>
    <name evidence="13" type="ORF">D0T12_07850</name>
</gene>
<dbReference type="InterPro" id="IPR001357">
    <property type="entry name" value="BRCT_dom"/>
</dbReference>
<keyword evidence="9 11" id="KW-0234">DNA repair</keyword>
<dbReference type="InterPro" id="IPR010994">
    <property type="entry name" value="RuvA_2-like"/>
</dbReference>
<dbReference type="InterPro" id="IPR004150">
    <property type="entry name" value="NAD_DNA_ligase_OB"/>
</dbReference>
<dbReference type="SMART" id="SM00278">
    <property type="entry name" value="HhH1"/>
    <property type="match status" value="3"/>
</dbReference>
<evidence type="ECO:0000259" key="12">
    <source>
        <dbReference type="PROSITE" id="PS50172"/>
    </source>
</evidence>
<keyword evidence="11" id="KW-0464">Manganese</keyword>
<dbReference type="Gene3D" id="1.10.287.610">
    <property type="entry name" value="Helix hairpin bin"/>
    <property type="match status" value="1"/>
</dbReference>
<evidence type="ECO:0000256" key="9">
    <source>
        <dbReference type="ARBA" id="ARBA00023204"/>
    </source>
</evidence>
<evidence type="ECO:0000256" key="4">
    <source>
        <dbReference type="ARBA" id="ARBA00022723"/>
    </source>
</evidence>
<dbReference type="PROSITE" id="PS50172">
    <property type="entry name" value="BRCT"/>
    <property type="match status" value="1"/>
</dbReference>
<dbReference type="SUPFAM" id="SSF56091">
    <property type="entry name" value="DNA ligase/mRNA capping enzyme, catalytic domain"/>
    <property type="match status" value="1"/>
</dbReference>
<keyword evidence="6 11" id="KW-0862">Zinc</keyword>
<dbReference type="PIRSF" id="PIRSF001604">
    <property type="entry name" value="LigA"/>
    <property type="match status" value="1"/>
</dbReference>
<evidence type="ECO:0000256" key="6">
    <source>
        <dbReference type="ARBA" id="ARBA00022833"/>
    </source>
</evidence>
<dbReference type="Pfam" id="PF01653">
    <property type="entry name" value="DNA_ligase_aden"/>
    <property type="match status" value="1"/>
</dbReference>
<dbReference type="Pfam" id="PF12826">
    <property type="entry name" value="HHH_2"/>
    <property type="match status" value="1"/>
</dbReference>
<dbReference type="InterPro" id="IPR001679">
    <property type="entry name" value="DNA_ligase"/>
</dbReference>
<dbReference type="Proteomes" id="UP000262882">
    <property type="component" value="Unassembled WGS sequence"/>
</dbReference>
<dbReference type="InterPro" id="IPR003583">
    <property type="entry name" value="Hlx-hairpin-Hlx_DNA-bd_motif"/>
</dbReference>
<comment type="cofactor">
    <cofactor evidence="11">
        <name>Mg(2+)</name>
        <dbReference type="ChEBI" id="CHEBI:18420"/>
    </cofactor>
    <cofactor evidence="11">
        <name>Mn(2+)</name>
        <dbReference type="ChEBI" id="CHEBI:29035"/>
    </cofactor>
</comment>
<evidence type="ECO:0000256" key="3">
    <source>
        <dbReference type="ARBA" id="ARBA00022705"/>
    </source>
</evidence>
<dbReference type="Gene3D" id="3.40.50.10190">
    <property type="entry name" value="BRCT domain"/>
    <property type="match status" value="1"/>
</dbReference>
<dbReference type="InterPro" id="IPR041663">
    <property type="entry name" value="DisA/LigA_HHH"/>
</dbReference>
<dbReference type="SUPFAM" id="SSF47781">
    <property type="entry name" value="RuvA domain 2-like"/>
    <property type="match status" value="1"/>
</dbReference>
<dbReference type="Gene3D" id="1.10.150.20">
    <property type="entry name" value="5' to 3' exonuclease, C-terminal subdomain"/>
    <property type="match status" value="2"/>
</dbReference>
<dbReference type="SUPFAM" id="SSF52113">
    <property type="entry name" value="BRCT domain"/>
    <property type="match status" value="1"/>
</dbReference>
<feature type="binding site" evidence="11">
    <location>
        <begin position="81"/>
        <end position="85"/>
    </location>
    <ligand>
        <name>NAD(+)</name>
        <dbReference type="ChEBI" id="CHEBI:57540"/>
    </ligand>
</feature>
<evidence type="ECO:0000256" key="1">
    <source>
        <dbReference type="ARBA" id="ARBA00004067"/>
    </source>
</evidence>
<accession>A0A372GMC1</accession>
<comment type="catalytic activity">
    <reaction evidence="10 11">
        <text>NAD(+) + (deoxyribonucleotide)n-3'-hydroxyl + 5'-phospho-(deoxyribonucleotide)m = (deoxyribonucleotide)n+m + AMP + beta-nicotinamide D-nucleotide.</text>
        <dbReference type="EC" id="6.5.1.2"/>
    </reaction>
</comment>
<dbReference type="GO" id="GO:0006260">
    <property type="term" value="P:DNA replication"/>
    <property type="evidence" value="ECO:0007669"/>
    <property type="project" value="UniProtKB-KW"/>
</dbReference>
<dbReference type="InterPro" id="IPR013839">
    <property type="entry name" value="DNAligase_adenylation"/>
</dbReference>
<dbReference type="Pfam" id="PF03120">
    <property type="entry name" value="OB_DNA_ligase"/>
    <property type="match status" value="1"/>
</dbReference>
<dbReference type="GO" id="GO:0003911">
    <property type="term" value="F:DNA ligase (NAD+) activity"/>
    <property type="evidence" value="ECO:0007669"/>
    <property type="project" value="UniProtKB-UniRule"/>
</dbReference>
<dbReference type="EMBL" id="QVNQ01000002">
    <property type="protein sequence ID" value="RFS86485.1"/>
    <property type="molecule type" value="Genomic_DNA"/>
</dbReference>
<feature type="binding site" evidence="11">
    <location>
        <begin position="130"/>
        <end position="131"/>
    </location>
    <ligand>
        <name>NAD(+)</name>
        <dbReference type="ChEBI" id="CHEBI:57540"/>
    </ligand>
</feature>
<feature type="binding site" evidence="11">
    <location>
        <position position="178"/>
    </location>
    <ligand>
        <name>NAD(+)</name>
        <dbReference type="ChEBI" id="CHEBI:57540"/>
    </ligand>
</feature>
<dbReference type="InterPro" id="IPR036420">
    <property type="entry name" value="BRCT_dom_sf"/>
</dbReference>
<dbReference type="EC" id="6.5.1.2" evidence="11"/>
<feature type="active site" description="N6-AMP-lysine intermediate" evidence="11">
    <location>
        <position position="157"/>
    </location>
</feature>
<evidence type="ECO:0000256" key="2">
    <source>
        <dbReference type="ARBA" id="ARBA00022598"/>
    </source>
</evidence>
<dbReference type="Gene3D" id="3.30.470.30">
    <property type="entry name" value="DNA ligase/mRNA capping enzyme"/>
    <property type="match status" value="1"/>
</dbReference>
<dbReference type="NCBIfam" id="NF005932">
    <property type="entry name" value="PRK07956.1"/>
    <property type="match status" value="1"/>
</dbReference>
<feature type="binding site" evidence="11">
    <location>
        <position position="458"/>
    </location>
    <ligand>
        <name>Zn(2+)</name>
        <dbReference type="ChEBI" id="CHEBI:29105"/>
    </ligand>
</feature>
<dbReference type="Gene3D" id="2.40.50.140">
    <property type="entry name" value="Nucleic acid-binding proteins"/>
    <property type="match status" value="1"/>
</dbReference>
<dbReference type="SMART" id="SM00292">
    <property type="entry name" value="BRCT"/>
    <property type="match status" value="1"/>
</dbReference>
<dbReference type="InterPro" id="IPR012340">
    <property type="entry name" value="NA-bd_OB-fold"/>
</dbReference>
<evidence type="ECO:0000313" key="13">
    <source>
        <dbReference type="EMBL" id="RFS86485.1"/>
    </source>
</evidence>
<evidence type="ECO:0000256" key="11">
    <source>
        <dbReference type="HAMAP-Rule" id="MF_01588"/>
    </source>
</evidence>
<proteinExistence type="inferred from homology"/>
<dbReference type="InterPro" id="IPR013840">
    <property type="entry name" value="DNAligase_N"/>
</dbReference>
<feature type="domain" description="BRCT" evidence="12">
    <location>
        <begin position="624"/>
        <end position="713"/>
    </location>
</feature>
<protein>
    <recommendedName>
        <fullName evidence="11">DNA ligase</fullName>
        <ecNumber evidence="11">6.5.1.2</ecNumber>
    </recommendedName>
    <alternativeName>
        <fullName evidence="11">Polydeoxyribonucleotide synthase [NAD(+)]</fullName>
    </alternativeName>
</protein>
<dbReference type="CDD" id="cd17748">
    <property type="entry name" value="BRCT_DNA_ligase_like"/>
    <property type="match status" value="1"/>
</dbReference>
<evidence type="ECO:0000256" key="7">
    <source>
        <dbReference type="ARBA" id="ARBA00022842"/>
    </source>
</evidence>
<name>A0A372GMC1_9ACTN</name>
<evidence type="ECO:0000256" key="10">
    <source>
        <dbReference type="ARBA" id="ARBA00034005"/>
    </source>
</evidence>
<dbReference type="GO" id="GO:0006281">
    <property type="term" value="P:DNA repair"/>
    <property type="evidence" value="ECO:0007669"/>
    <property type="project" value="UniProtKB-KW"/>
</dbReference>
<feature type="binding site" evidence="11">
    <location>
        <position position="453"/>
    </location>
    <ligand>
        <name>Zn(2+)</name>
        <dbReference type="ChEBI" id="CHEBI:29105"/>
    </ligand>
</feature>
<keyword evidence="14" id="KW-1185">Reference proteome</keyword>
<keyword evidence="8 11" id="KW-0520">NAD</keyword>
<reference evidence="13 14" key="1">
    <citation type="submission" date="2018-08" db="EMBL/GenBank/DDBJ databases">
        <title>Actinomadura spongicola sp. nov., isolated from marine sponge Leucetta chagosensis.</title>
        <authorList>
            <person name="Li L."/>
            <person name="Lin H.W."/>
        </authorList>
    </citation>
    <scope>NUCLEOTIDE SEQUENCE [LARGE SCALE GENOMIC DNA]</scope>
    <source>
        <strain evidence="13 14">LHW52907</strain>
    </source>
</reference>
<evidence type="ECO:0000256" key="5">
    <source>
        <dbReference type="ARBA" id="ARBA00022763"/>
    </source>
</evidence>
<dbReference type="HAMAP" id="MF_01588">
    <property type="entry name" value="DNA_ligase_A"/>
    <property type="match status" value="1"/>
</dbReference>